<keyword evidence="3" id="KW-1185">Reference proteome</keyword>
<name>A0AA88W5S6_9ASTE</name>
<accession>A0AA88W5S6</accession>
<organism evidence="2 3">
    <name type="scientific">Escallonia herrerae</name>
    <dbReference type="NCBI Taxonomy" id="1293975"/>
    <lineage>
        <taxon>Eukaryota</taxon>
        <taxon>Viridiplantae</taxon>
        <taxon>Streptophyta</taxon>
        <taxon>Embryophyta</taxon>
        <taxon>Tracheophyta</taxon>
        <taxon>Spermatophyta</taxon>
        <taxon>Magnoliopsida</taxon>
        <taxon>eudicotyledons</taxon>
        <taxon>Gunneridae</taxon>
        <taxon>Pentapetalae</taxon>
        <taxon>asterids</taxon>
        <taxon>campanulids</taxon>
        <taxon>Escalloniales</taxon>
        <taxon>Escalloniaceae</taxon>
        <taxon>Escallonia</taxon>
    </lineage>
</organism>
<comment type="caution">
    <text evidence="2">The sequence shown here is derived from an EMBL/GenBank/DDBJ whole genome shotgun (WGS) entry which is preliminary data.</text>
</comment>
<evidence type="ECO:0000313" key="3">
    <source>
        <dbReference type="Proteomes" id="UP001188597"/>
    </source>
</evidence>
<dbReference type="AlphaFoldDB" id="A0AA88W5S6"/>
<dbReference type="Proteomes" id="UP001188597">
    <property type="component" value="Unassembled WGS sequence"/>
</dbReference>
<dbReference type="EMBL" id="JAVXUP010000847">
    <property type="protein sequence ID" value="KAK3019894.1"/>
    <property type="molecule type" value="Genomic_DNA"/>
</dbReference>
<gene>
    <name evidence="2" type="ORF">RJ639_002943</name>
</gene>
<feature type="region of interest" description="Disordered" evidence="1">
    <location>
        <begin position="384"/>
        <end position="447"/>
    </location>
</feature>
<evidence type="ECO:0000256" key="1">
    <source>
        <dbReference type="SAM" id="MobiDB-lite"/>
    </source>
</evidence>
<reference evidence="2" key="1">
    <citation type="submission" date="2022-12" db="EMBL/GenBank/DDBJ databases">
        <title>Draft genome assemblies for two species of Escallonia (Escalloniales).</title>
        <authorList>
            <person name="Chanderbali A."/>
            <person name="Dervinis C."/>
            <person name="Anghel I."/>
            <person name="Soltis D."/>
            <person name="Soltis P."/>
            <person name="Zapata F."/>
        </authorList>
    </citation>
    <scope>NUCLEOTIDE SEQUENCE</scope>
    <source>
        <strain evidence="2">UCBG64.0493</strain>
        <tissue evidence="2">Leaf</tissue>
    </source>
</reference>
<feature type="compositionally biased region" description="Basic and acidic residues" evidence="1">
    <location>
        <begin position="416"/>
        <end position="430"/>
    </location>
</feature>
<protein>
    <submittedName>
        <fullName evidence="2">Uncharacterized protein</fullName>
    </submittedName>
</protein>
<evidence type="ECO:0000313" key="2">
    <source>
        <dbReference type="EMBL" id="KAK3019894.1"/>
    </source>
</evidence>
<proteinExistence type="predicted"/>
<feature type="compositionally biased region" description="Acidic residues" evidence="1">
    <location>
        <begin position="391"/>
        <end position="415"/>
    </location>
</feature>
<sequence length="463" mass="52344">MIWDELADFEQMLTCKCRKCTCDLGSVLEKKREEEKVQQFLMGLDETIYGTVRSNLLAQDPLPNLNRVYSTLIQEERVKTIARGKEERATLNGGAIVLVVMGKQVAEVEDNNNKRWDIVEVVDEVEHHVQMLFRQQEKDLSSQQPTQLIQRAQEHLDLVSLLGAKQASVPLEQNHRLALAIGRLIDDPERYHRLVGRLIYLCFTRPELSYCIHVLSQFMQLPREEHWETALHVVRYLKGNPSQAYGLSIWIAEQHALQGVSYLRGRSCARGHVGLAVLVAIACLRTISRMAREKRVRASSSKSRAAPEPAPVEVDRNRYRNREALDHFSSQNSSPLAPAIPYGLLLTRIFTAFDIPLPCEYIEVTRHNVLDCSTLRRKGLLDNRSHFLPEPDMDDAMDDDEEEDEDDDGGGNDDAPDARGDADDGIDRDPPPLIILSTHEAGTSFGPSASGYEVILARLDMMQ</sequence>
<dbReference type="PANTHER" id="PTHR11439">
    <property type="entry name" value="GAG-POL-RELATED RETROTRANSPOSON"/>
    <property type="match status" value="1"/>
</dbReference>
<dbReference type="PANTHER" id="PTHR11439:SF470">
    <property type="entry name" value="CYSTEINE-RICH RLK (RECEPTOR-LIKE PROTEIN KINASE) 8"/>
    <property type="match status" value="1"/>
</dbReference>